<gene>
    <name evidence="13" type="ORF">LCMAC102_03500</name>
</gene>
<protein>
    <recommendedName>
        <fullName evidence="11">Tubulin--tyrosine ligase</fullName>
        <ecNumber evidence="10">6.3.2.25</ecNumber>
    </recommendedName>
</protein>
<evidence type="ECO:0000256" key="5">
    <source>
        <dbReference type="ARBA" id="ARBA00022741"/>
    </source>
</evidence>
<comment type="catalytic activity">
    <reaction evidence="12">
        <text>C-terminal L-alpha-aminoacyl-L-glutamyl-L-glutamyl-[tubulin] + L-tyrosine + ATP = C-terminal L-alpha-aminoacyl-L-glutamyl-L-glutamyl-L-tyrosyl-[tubulin] + ADP + phosphate + H(+)</text>
        <dbReference type="Rhea" id="RHEA:17605"/>
        <dbReference type="Rhea" id="RHEA-COMP:16434"/>
        <dbReference type="Rhea" id="RHEA-COMP:16435"/>
        <dbReference type="ChEBI" id="CHEBI:15378"/>
        <dbReference type="ChEBI" id="CHEBI:30616"/>
        <dbReference type="ChEBI" id="CHEBI:43474"/>
        <dbReference type="ChEBI" id="CHEBI:58315"/>
        <dbReference type="ChEBI" id="CHEBI:149554"/>
        <dbReference type="ChEBI" id="CHEBI:149555"/>
        <dbReference type="ChEBI" id="CHEBI:456216"/>
        <dbReference type="EC" id="6.3.2.25"/>
    </reaction>
</comment>
<evidence type="ECO:0000256" key="11">
    <source>
        <dbReference type="ARBA" id="ARBA00041021"/>
    </source>
</evidence>
<keyword evidence="6" id="KW-0067">ATP-binding</keyword>
<evidence type="ECO:0000256" key="8">
    <source>
        <dbReference type="ARBA" id="ARBA00022958"/>
    </source>
</evidence>
<keyword evidence="8" id="KW-0630">Potassium</keyword>
<evidence type="ECO:0000256" key="1">
    <source>
        <dbReference type="ARBA" id="ARBA00001946"/>
    </source>
</evidence>
<comment type="subunit">
    <text evidence="3">Monomer.</text>
</comment>
<evidence type="ECO:0000256" key="7">
    <source>
        <dbReference type="ARBA" id="ARBA00022842"/>
    </source>
</evidence>
<dbReference type="SUPFAM" id="SSF56059">
    <property type="entry name" value="Glutathione synthetase ATP-binding domain-like"/>
    <property type="match status" value="1"/>
</dbReference>
<dbReference type="InterPro" id="IPR052492">
    <property type="entry name" value="Tubulin-tyrosine_ligase"/>
</dbReference>
<dbReference type="EC" id="6.3.2.25" evidence="10"/>
<dbReference type="GO" id="GO:0000226">
    <property type="term" value="P:microtubule cytoskeleton organization"/>
    <property type="evidence" value="ECO:0007669"/>
    <property type="project" value="TreeGrafter"/>
</dbReference>
<keyword evidence="4 13" id="KW-0436">Ligase</keyword>
<evidence type="ECO:0000256" key="6">
    <source>
        <dbReference type="ARBA" id="ARBA00022840"/>
    </source>
</evidence>
<keyword evidence="7" id="KW-0460">Magnesium</keyword>
<comment type="cofactor">
    <cofactor evidence="2">
        <name>K(+)</name>
        <dbReference type="ChEBI" id="CHEBI:29103"/>
    </cofactor>
</comment>
<evidence type="ECO:0000256" key="10">
    <source>
        <dbReference type="ARBA" id="ARBA00038960"/>
    </source>
</evidence>
<name>A0A481YUU2_9VIRU</name>
<sequence length="309" mass="36584">MDQVSLVYQINRSVFFNQLLNSKGWKKGEKDEKGTFGMWFPHNFETRECTIQLYPKHETDIFDDKITFYQFLKRKHLLNNIPQTYLTINDVVGESDDSPSRLWFLKHRNGTEGKQVWAYRKRQDLLKFFTKPNIINDYIVQKEVEDLFLMFGHKLSLRIFALIHNKKLYVYRDFIVKIHPKLYNTTDERKDVHITAIAGSGALPIRGTLWTEYNNVYPVIKKVIREVVPTFFDVLNDDDRDQYSLIGIDFLIDNKLKPWIIEFNSYPSLWDDTYQASMYIKKELINDMYGLLIDPALGLPQSLGNFEKV</sequence>
<dbReference type="PANTHER" id="PTHR46570:SF1">
    <property type="entry name" value="TUBULIN--TYROSINE LIGASE"/>
    <property type="match status" value="1"/>
</dbReference>
<comment type="cofactor">
    <cofactor evidence="1">
        <name>Mg(2+)</name>
        <dbReference type="ChEBI" id="CHEBI:18420"/>
    </cofactor>
</comment>
<comment type="function">
    <text evidence="9">Catalyzes the post-translational addition of a tyrosine to the C-terminal end of detyrosinated alpha-tubulin.</text>
</comment>
<dbReference type="Pfam" id="PF03133">
    <property type="entry name" value="TTL"/>
    <property type="match status" value="2"/>
</dbReference>
<proteinExistence type="predicted"/>
<dbReference type="InterPro" id="IPR004344">
    <property type="entry name" value="TTL/TTLL_fam"/>
</dbReference>
<evidence type="ECO:0000256" key="9">
    <source>
        <dbReference type="ARBA" id="ARBA00037791"/>
    </source>
</evidence>
<dbReference type="PROSITE" id="PS51221">
    <property type="entry name" value="TTL"/>
    <property type="match status" value="1"/>
</dbReference>
<accession>A0A481YUU2</accession>
<keyword evidence="5" id="KW-0547">Nucleotide-binding</keyword>
<dbReference type="GO" id="GO:0004835">
    <property type="term" value="F:tubulin-tyrosine ligase activity"/>
    <property type="evidence" value="ECO:0007669"/>
    <property type="project" value="UniProtKB-EC"/>
</dbReference>
<dbReference type="PANTHER" id="PTHR46570">
    <property type="entry name" value="TUBULIN--TYROSINE LIGASE"/>
    <property type="match status" value="1"/>
</dbReference>
<evidence type="ECO:0000256" key="12">
    <source>
        <dbReference type="ARBA" id="ARBA00047950"/>
    </source>
</evidence>
<evidence type="ECO:0000256" key="3">
    <source>
        <dbReference type="ARBA" id="ARBA00011245"/>
    </source>
</evidence>
<dbReference type="Gene3D" id="3.30.470.20">
    <property type="entry name" value="ATP-grasp fold, B domain"/>
    <property type="match status" value="1"/>
</dbReference>
<dbReference type="EMBL" id="MK500334">
    <property type="protein sequence ID" value="QBK86555.1"/>
    <property type="molecule type" value="Genomic_DNA"/>
</dbReference>
<evidence type="ECO:0000313" key="13">
    <source>
        <dbReference type="EMBL" id="QBK86555.1"/>
    </source>
</evidence>
<evidence type="ECO:0000256" key="4">
    <source>
        <dbReference type="ARBA" id="ARBA00022598"/>
    </source>
</evidence>
<evidence type="ECO:0000256" key="2">
    <source>
        <dbReference type="ARBA" id="ARBA00001958"/>
    </source>
</evidence>
<dbReference type="GO" id="GO:0005524">
    <property type="term" value="F:ATP binding"/>
    <property type="evidence" value="ECO:0007669"/>
    <property type="project" value="UniProtKB-KW"/>
</dbReference>
<organism evidence="13">
    <name type="scientific">Marseillevirus LCMAC102</name>
    <dbReference type="NCBI Taxonomy" id="2506603"/>
    <lineage>
        <taxon>Viruses</taxon>
        <taxon>Varidnaviria</taxon>
        <taxon>Bamfordvirae</taxon>
        <taxon>Nucleocytoviricota</taxon>
        <taxon>Megaviricetes</taxon>
        <taxon>Pimascovirales</taxon>
        <taxon>Pimascovirales incertae sedis</taxon>
        <taxon>Marseilleviridae</taxon>
    </lineage>
</organism>
<reference evidence="13" key="1">
    <citation type="journal article" date="2019" name="MBio">
        <title>Virus Genomes from Deep Sea Sediments Expand the Ocean Megavirome and Support Independent Origins of Viral Gigantism.</title>
        <authorList>
            <person name="Backstrom D."/>
            <person name="Yutin N."/>
            <person name="Jorgensen S.L."/>
            <person name="Dharamshi J."/>
            <person name="Homa F."/>
            <person name="Zaremba-Niedwiedzka K."/>
            <person name="Spang A."/>
            <person name="Wolf Y.I."/>
            <person name="Koonin E.V."/>
            <person name="Ettema T.J."/>
        </authorList>
    </citation>
    <scope>NUCLEOTIDE SEQUENCE</scope>
</reference>